<evidence type="ECO:0000256" key="8">
    <source>
        <dbReference type="ARBA" id="ARBA00022840"/>
    </source>
</evidence>
<evidence type="ECO:0000256" key="9">
    <source>
        <dbReference type="ARBA" id="ARBA00022842"/>
    </source>
</evidence>
<keyword evidence="9" id="KW-0460">Magnesium</keyword>
<keyword evidence="7" id="KW-0547">Nucleotide-binding</keyword>
<dbReference type="RefSeq" id="WP_057002460.1">
    <property type="nucleotide sequence ID" value="NZ_AZGA01000016.1"/>
</dbReference>
<dbReference type="SUPFAM" id="SSF52540">
    <property type="entry name" value="P-loop containing nucleoside triphosphate hydrolases"/>
    <property type="match status" value="1"/>
</dbReference>
<reference evidence="11 12" key="1">
    <citation type="journal article" date="2015" name="Genome Announc.">
        <title>Expanding the biotechnology potential of lactobacilli through comparative genomics of 213 strains and associated genera.</title>
        <authorList>
            <person name="Sun Z."/>
            <person name="Harris H.M."/>
            <person name="McCann A."/>
            <person name="Guo C."/>
            <person name="Argimon S."/>
            <person name="Zhang W."/>
            <person name="Yang X."/>
            <person name="Jeffery I.B."/>
            <person name="Cooney J.C."/>
            <person name="Kagawa T.F."/>
            <person name="Liu W."/>
            <person name="Song Y."/>
            <person name="Salvetti E."/>
            <person name="Wrobel A."/>
            <person name="Rasinkangas P."/>
            <person name="Parkhill J."/>
            <person name="Rea M.C."/>
            <person name="O'Sullivan O."/>
            <person name="Ritari J."/>
            <person name="Douillard F.P."/>
            <person name="Paul Ross R."/>
            <person name="Yang R."/>
            <person name="Briner A.E."/>
            <person name="Felis G.E."/>
            <person name="de Vos W.M."/>
            <person name="Barrangou R."/>
            <person name="Klaenhammer T.R."/>
            <person name="Caufield P.W."/>
            <person name="Cui Y."/>
            <person name="Zhang H."/>
            <person name="O'Toole P.W."/>
        </authorList>
    </citation>
    <scope>NUCLEOTIDE SEQUENCE [LARGE SCALE GENOMIC DNA]</scope>
    <source>
        <strain evidence="11 12">DSM 18527</strain>
    </source>
</reference>
<keyword evidence="4" id="KW-0963">Cytoplasm</keyword>
<dbReference type="NCBIfam" id="TIGR00150">
    <property type="entry name" value="T6A_YjeE"/>
    <property type="match status" value="1"/>
</dbReference>
<comment type="caution">
    <text evidence="11">The sequence shown here is derived from an EMBL/GenBank/DDBJ whole genome shotgun (WGS) entry which is preliminary data.</text>
</comment>
<evidence type="ECO:0000256" key="4">
    <source>
        <dbReference type="ARBA" id="ARBA00022490"/>
    </source>
</evidence>
<evidence type="ECO:0000256" key="10">
    <source>
        <dbReference type="ARBA" id="ARBA00032441"/>
    </source>
</evidence>
<keyword evidence="12" id="KW-1185">Reference proteome</keyword>
<accession>A0A0R1XYA2</accession>
<dbReference type="GO" id="GO:0016787">
    <property type="term" value="F:hydrolase activity"/>
    <property type="evidence" value="ECO:0007669"/>
    <property type="project" value="UniProtKB-KW"/>
</dbReference>
<comment type="similarity">
    <text evidence="2">Belongs to the TsaE family.</text>
</comment>
<keyword evidence="5" id="KW-0819">tRNA processing</keyword>
<evidence type="ECO:0000256" key="5">
    <source>
        <dbReference type="ARBA" id="ARBA00022694"/>
    </source>
</evidence>
<organism evidence="11 12">
    <name type="scientific">Agrilactobacillus composti DSM 18527 = JCM 14202</name>
    <dbReference type="NCBI Taxonomy" id="1423734"/>
    <lineage>
        <taxon>Bacteria</taxon>
        <taxon>Bacillati</taxon>
        <taxon>Bacillota</taxon>
        <taxon>Bacilli</taxon>
        <taxon>Lactobacillales</taxon>
        <taxon>Lactobacillaceae</taxon>
        <taxon>Agrilactobacillus</taxon>
    </lineage>
</organism>
<evidence type="ECO:0000256" key="1">
    <source>
        <dbReference type="ARBA" id="ARBA00004496"/>
    </source>
</evidence>
<name>A0A0R1XYA2_9LACO</name>
<dbReference type="InterPro" id="IPR027417">
    <property type="entry name" value="P-loop_NTPase"/>
</dbReference>
<dbReference type="PANTHER" id="PTHR33540:SF2">
    <property type="entry name" value="TRNA THREONYLCARBAMOYLADENOSINE BIOSYNTHESIS PROTEIN TSAE"/>
    <property type="match status" value="1"/>
</dbReference>
<dbReference type="Proteomes" id="UP000051236">
    <property type="component" value="Unassembled WGS sequence"/>
</dbReference>
<dbReference type="GO" id="GO:0002949">
    <property type="term" value="P:tRNA threonylcarbamoyladenosine modification"/>
    <property type="evidence" value="ECO:0007669"/>
    <property type="project" value="InterPro"/>
</dbReference>
<keyword evidence="8" id="KW-0067">ATP-binding</keyword>
<sequence>MQTNDAAQTITLGAKLGQLLKPGDVILLNGDLGAGKTTFTKGIAKALGIRRPVKSPTFTLIREYKEGTYPLYHMDMYRLENGGSDELGLEEYFEGQGIVIVEWSQFIQDELPLDYLVIAIHKDPDNDDIRQIEFQPKGQHYQQIVQQLEADYHDPSD</sequence>
<evidence type="ECO:0000313" key="12">
    <source>
        <dbReference type="Proteomes" id="UP000051236"/>
    </source>
</evidence>
<dbReference type="eggNOG" id="COG0802">
    <property type="taxonomic scope" value="Bacteria"/>
</dbReference>
<gene>
    <name evidence="11" type="ORF">FC83_GL001296</name>
</gene>
<dbReference type="Gene3D" id="3.40.50.300">
    <property type="entry name" value="P-loop containing nucleotide triphosphate hydrolases"/>
    <property type="match status" value="1"/>
</dbReference>
<evidence type="ECO:0000313" key="11">
    <source>
        <dbReference type="EMBL" id="KRM35168.1"/>
    </source>
</evidence>
<protein>
    <recommendedName>
        <fullName evidence="3">tRNA threonylcarbamoyladenosine biosynthesis protein TsaE</fullName>
    </recommendedName>
    <alternativeName>
        <fullName evidence="10">t(6)A37 threonylcarbamoyladenosine biosynthesis protein TsaE</fullName>
    </alternativeName>
</protein>
<dbReference type="InterPro" id="IPR003442">
    <property type="entry name" value="T6A_TsaE"/>
</dbReference>
<proteinExistence type="inferred from homology"/>
<dbReference type="GO" id="GO:0005737">
    <property type="term" value="C:cytoplasm"/>
    <property type="evidence" value="ECO:0007669"/>
    <property type="project" value="UniProtKB-SubCell"/>
</dbReference>
<dbReference type="STRING" id="1423734.FC83_GL001296"/>
<keyword evidence="6" id="KW-0479">Metal-binding</keyword>
<comment type="subcellular location">
    <subcellularLocation>
        <location evidence="1">Cytoplasm</location>
    </subcellularLocation>
</comment>
<dbReference type="Pfam" id="PF02367">
    <property type="entry name" value="TsaE"/>
    <property type="match status" value="1"/>
</dbReference>
<dbReference type="AlphaFoldDB" id="A0A0R1XYA2"/>
<dbReference type="PANTHER" id="PTHR33540">
    <property type="entry name" value="TRNA THREONYLCARBAMOYLADENOSINE BIOSYNTHESIS PROTEIN TSAE"/>
    <property type="match status" value="1"/>
</dbReference>
<dbReference type="GO" id="GO:0046872">
    <property type="term" value="F:metal ion binding"/>
    <property type="evidence" value="ECO:0007669"/>
    <property type="project" value="UniProtKB-KW"/>
</dbReference>
<dbReference type="PATRIC" id="fig|1423734.3.peg.1309"/>
<evidence type="ECO:0000256" key="2">
    <source>
        <dbReference type="ARBA" id="ARBA00007599"/>
    </source>
</evidence>
<dbReference type="EMBL" id="AZGA01000016">
    <property type="protein sequence ID" value="KRM35168.1"/>
    <property type="molecule type" value="Genomic_DNA"/>
</dbReference>
<keyword evidence="11" id="KW-0378">Hydrolase</keyword>
<dbReference type="GO" id="GO:0005524">
    <property type="term" value="F:ATP binding"/>
    <property type="evidence" value="ECO:0007669"/>
    <property type="project" value="UniProtKB-KW"/>
</dbReference>
<evidence type="ECO:0000256" key="6">
    <source>
        <dbReference type="ARBA" id="ARBA00022723"/>
    </source>
</evidence>
<evidence type="ECO:0000256" key="3">
    <source>
        <dbReference type="ARBA" id="ARBA00019010"/>
    </source>
</evidence>
<evidence type="ECO:0000256" key="7">
    <source>
        <dbReference type="ARBA" id="ARBA00022741"/>
    </source>
</evidence>